<feature type="region of interest" description="Disordered" evidence="2">
    <location>
        <begin position="1"/>
        <end position="23"/>
    </location>
</feature>
<evidence type="ECO:0000313" key="4">
    <source>
        <dbReference type="Proteomes" id="UP001445076"/>
    </source>
</evidence>
<feature type="region of interest" description="Disordered" evidence="2">
    <location>
        <begin position="571"/>
        <end position="605"/>
    </location>
</feature>
<feature type="coiled-coil region" evidence="1">
    <location>
        <begin position="58"/>
        <end position="113"/>
    </location>
</feature>
<feature type="compositionally biased region" description="Basic residues" evidence="2">
    <location>
        <begin position="416"/>
        <end position="426"/>
    </location>
</feature>
<feature type="compositionally biased region" description="Low complexity" evidence="2">
    <location>
        <begin position="165"/>
        <end position="193"/>
    </location>
</feature>
<feature type="region of interest" description="Disordered" evidence="2">
    <location>
        <begin position="295"/>
        <end position="373"/>
    </location>
</feature>
<keyword evidence="1" id="KW-0175">Coiled coil</keyword>
<dbReference type="Proteomes" id="UP001445076">
    <property type="component" value="Unassembled WGS sequence"/>
</dbReference>
<keyword evidence="4" id="KW-1185">Reference proteome</keyword>
<gene>
    <name evidence="3" type="ORF">OTU49_001240</name>
</gene>
<evidence type="ECO:0000256" key="2">
    <source>
        <dbReference type="SAM" id="MobiDB-lite"/>
    </source>
</evidence>
<name>A0AAW0XVQ8_CHEQU</name>
<feature type="compositionally biased region" description="Polar residues" evidence="2">
    <location>
        <begin position="453"/>
        <end position="462"/>
    </location>
</feature>
<feature type="region of interest" description="Disordered" evidence="2">
    <location>
        <begin position="165"/>
        <end position="195"/>
    </location>
</feature>
<accession>A0AAW0XVQ8</accession>
<proteinExistence type="predicted"/>
<dbReference type="AlphaFoldDB" id="A0AAW0XVQ8"/>
<evidence type="ECO:0000256" key="1">
    <source>
        <dbReference type="SAM" id="Coils"/>
    </source>
</evidence>
<dbReference type="EMBL" id="JARKIK010000024">
    <property type="protein sequence ID" value="KAK8743740.1"/>
    <property type="molecule type" value="Genomic_DNA"/>
</dbReference>
<feature type="region of interest" description="Disordered" evidence="2">
    <location>
        <begin position="406"/>
        <end position="467"/>
    </location>
</feature>
<organism evidence="3 4">
    <name type="scientific">Cherax quadricarinatus</name>
    <name type="common">Australian red claw crayfish</name>
    <dbReference type="NCBI Taxonomy" id="27406"/>
    <lineage>
        <taxon>Eukaryota</taxon>
        <taxon>Metazoa</taxon>
        <taxon>Ecdysozoa</taxon>
        <taxon>Arthropoda</taxon>
        <taxon>Crustacea</taxon>
        <taxon>Multicrustacea</taxon>
        <taxon>Malacostraca</taxon>
        <taxon>Eumalacostraca</taxon>
        <taxon>Eucarida</taxon>
        <taxon>Decapoda</taxon>
        <taxon>Pleocyemata</taxon>
        <taxon>Astacidea</taxon>
        <taxon>Parastacoidea</taxon>
        <taxon>Parastacidae</taxon>
        <taxon>Cherax</taxon>
    </lineage>
</organism>
<comment type="caution">
    <text evidence="3">The sequence shown here is derived from an EMBL/GenBank/DDBJ whole genome shotgun (WGS) entry which is preliminary data.</text>
</comment>
<feature type="compositionally biased region" description="Polar residues" evidence="2">
    <location>
        <begin position="573"/>
        <end position="583"/>
    </location>
</feature>
<protein>
    <submittedName>
        <fullName evidence="3">Uncharacterized protein</fullName>
    </submittedName>
</protein>
<evidence type="ECO:0000313" key="3">
    <source>
        <dbReference type="EMBL" id="KAK8743740.1"/>
    </source>
</evidence>
<reference evidence="3 4" key="1">
    <citation type="journal article" date="2024" name="BMC Genomics">
        <title>Genome assembly of redclaw crayfish (Cherax quadricarinatus) provides insights into its immune adaptation and hypoxia tolerance.</title>
        <authorList>
            <person name="Liu Z."/>
            <person name="Zheng J."/>
            <person name="Li H."/>
            <person name="Fang K."/>
            <person name="Wang S."/>
            <person name="He J."/>
            <person name="Zhou D."/>
            <person name="Weng S."/>
            <person name="Chi M."/>
            <person name="Gu Z."/>
            <person name="He J."/>
            <person name="Li F."/>
            <person name="Wang M."/>
        </authorList>
    </citation>
    <scope>NUCLEOTIDE SEQUENCE [LARGE SCALE GENOMIC DNA]</scope>
    <source>
        <strain evidence="3">ZL_2023a</strain>
    </source>
</reference>
<feature type="compositionally biased region" description="Basic residues" evidence="2">
    <location>
        <begin position="339"/>
        <end position="348"/>
    </location>
</feature>
<sequence>MRAGAPGQEVEGMDGKEENEVKPVSAMRKMLKKKLERIKMQRCLRQYMAPASPGFDMAAVYELKLQKLKTNNQALAKALSEQKKETQHWYAELISLKGDLQECQEQLLRATDKDFEKAVEFQVEKRLREHCESINSAITTTMENVVMVVEGLTKAKKLAGGVLNSCRNRSSANSSNSLPRPSGSRLPLGPSSNNVSPRQSVVLPMVSGHVLQPAMVAIPKLNIMWSKKIQERTQAREERVVDMTVIGEQSSNIEEEEEEENLFENEEDTLGNAMEGGESSFRAKVNEDSDCLIDLTNEEKESSSPITSQRTRCRKRASVPEADVSESQGKTSESPRKTGTGRRGKISRGTRGAVCRMTRQMPTASRLDSPKENFVENEEKKIAVKSVAVCDEDPLEGSSWWYTDLTANRSTGSSRGRSRGGRRGRIKTGTGSSSWQSSRGELESSTDSENDNLTESSKSSKGASCEDPFPTVTPVIEASANTLDHSYLASPATMLCRLEKLEARAGRRSKARSRGCSQSVDRAKLNETIPEKQKRTLLPSQEVQRNTDEKNDVAKNDLSLNLHLEEIVESDQEPGNISHHQNTLSMPPPPSLPFPSQQVDWMNDNNLTCCG</sequence>